<proteinExistence type="predicted"/>
<dbReference type="AlphaFoldDB" id="A0A2P2FU67"/>
<gene>
    <name evidence="1" type="ORF">BB31_15765</name>
</gene>
<keyword evidence="2" id="KW-1185">Reference proteome</keyword>
<dbReference type="EMBL" id="JFBM01000012">
    <property type="protein sequence ID" value="KFU80281.1"/>
    <property type="molecule type" value="Genomic_DNA"/>
</dbReference>
<organism evidence="1 2">
    <name type="scientific">Amycolatopsis lurida NRRL 2430</name>
    <dbReference type="NCBI Taxonomy" id="1460371"/>
    <lineage>
        <taxon>Bacteria</taxon>
        <taxon>Bacillati</taxon>
        <taxon>Actinomycetota</taxon>
        <taxon>Actinomycetes</taxon>
        <taxon>Pseudonocardiales</taxon>
        <taxon>Pseudonocardiaceae</taxon>
        <taxon>Amycolatopsis</taxon>
    </lineage>
</organism>
<reference evidence="1 2" key="1">
    <citation type="journal article" date="2014" name="Genome Announc.">
        <title>Draft Genome Sequence of Amycolatopsis lurida NRRL 2430, Producer of the Glycopeptide Family Antibiotic Ristocetin.</title>
        <authorList>
            <person name="Kwun M.J."/>
            <person name="Hong H.J."/>
        </authorList>
    </citation>
    <scope>NUCLEOTIDE SEQUENCE [LARGE SCALE GENOMIC DNA]</scope>
    <source>
        <strain evidence="1 2">NRRL 2430</strain>
    </source>
</reference>
<protein>
    <submittedName>
        <fullName evidence="1">Uncharacterized protein</fullName>
    </submittedName>
</protein>
<accession>A0A2P2FU67</accession>
<dbReference type="RefSeq" id="WP_034311350.1">
    <property type="nucleotide sequence ID" value="NZ_JFBM01000012.1"/>
</dbReference>
<dbReference type="Proteomes" id="UP000256220">
    <property type="component" value="Unassembled WGS sequence"/>
</dbReference>
<evidence type="ECO:0000313" key="1">
    <source>
        <dbReference type="EMBL" id="KFU80281.1"/>
    </source>
</evidence>
<comment type="caution">
    <text evidence="1">The sequence shown here is derived from an EMBL/GenBank/DDBJ whole genome shotgun (WGS) entry which is preliminary data.</text>
</comment>
<evidence type="ECO:0000313" key="2">
    <source>
        <dbReference type="Proteomes" id="UP000256220"/>
    </source>
</evidence>
<sequence length="71" mass="8052">MTIDSGRNLCRRRNCDEVEFWLGLCVQDWVRWQDGLEALDLPDDERLAPPRSVFIAPVHAGSVSQRVPAMG</sequence>
<name>A0A2P2FU67_AMYLU</name>